<feature type="compositionally biased region" description="Low complexity" evidence="1">
    <location>
        <begin position="39"/>
        <end position="56"/>
    </location>
</feature>
<reference evidence="2" key="1">
    <citation type="journal article" date="2022" name="G3 (Bethesda)">
        <title>High quality genome of the basidiomycete yeast Dioszegia hungarica PDD-24b-2 isolated from cloud water.</title>
        <authorList>
            <person name="Jarrige D."/>
            <person name="Haridas S."/>
            <person name="Bleykasten-Grosshans C."/>
            <person name="Joly M."/>
            <person name="Nadalig T."/>
            <person name="Sancelme M."/>
            <person name="Vuilleumier S."/>
            <person name="Grigoriev I.V."/>
            <person name="Amato P."/>
            <person name="Bringel F."/>
        </authorList>
    </citation>
    <scope>NUCLEOTIDE SEQUENCE</scope>
    <source>
        <strain evidence="2">PDD-24b-2</strain>
    </source>
</reference>
<dbReference type="GeneID" id="77729087"/>
<evidence type="ECO:0000256" key="1">
    <source>
        <dbReference type="SAM" id="MobiDB-lite"/>
    </source>
</evidence>
<feature type="compositionally biased region" description="Low complexity" evidence="1">
    <location>
        <begin position="121"/>
        <end position="136"/>
    </location>
</feature>
<keyword evidence="3" id="KW-1185">Reference proteome</keyword>
<sequence length="237" mass="25450">MIETVAGRYGAVELVRAEQEDLYSDGYMSFDEMDGLSDSQSTHPPHSRPTTPSESSANPSAHISSKLRTRSSSAESENSRPHFAVPTKAVHILGLVPGTLPHALACLESARDEARRLTDIAPHSSTASSSSIAHTPEPVTPAKKGGGRMDRARKALSMAMPSNGSVSRTFGGGSVPAVIMSLGGAEEERNRERRRKVADGVLHWQKEVQRLRDAEVQQRQMGTAGGVSRTGTKKGRR</sequence>
<feature type="region of interest" description="Disordered" evidence="1">
    <location>
        <begin position="212"/>
        <end position="237"/>
    </location>
</feature>
<feature type="region of interest" description="Disordered" evidence="1">
    <location>
        <begin position="121"/>
        <end position="148"/>
    </location>
</feature>
<accession>A0AA38LRE8</accession>
<evidence type="ECO:0000313" key="2">
    <source>
        <dbReference type="EMBL" id="KAI9634482.1"/>
    </source>
</evidence>
<comment type="caution">
    <text evidence="2">The sequence shown here is derived from an EMBL/GenBank/DDBJ whole genome shotgun (WGS) entry which is preliminary data.</text>
</comment>
<feature type="region of interest" description="Disordered" evidence="1">
    <location>
        <begin position="28"/>
        <end position="82"/>
    </location>
</feature>
<dbReference type="EMBL" id="JAKWFO010000007">
    <property type="protein sequence ID" value="KAI9634482.1"/>
    <property type="molecule type" value="Genomic_DNA"/>
</dbReference>
<name>A0AA38LRE8_9TREE</name>
<dbReference type="Proteomes" id="UP001164286">
    <property type="component" value="Unassembled WGS sequence"/>
</dbReference>
<proteinExistence type="predicted"/>
<organism evidence="2 3">
    <name type="scientific">Dioszegia hungarica</name>
    <dbReference type="NCBI Taxonomy" id="4972"/>
    <lineage>
        <taxon>Eukaryota</taxon>
        <taxon>Fungi</taxon>
        <taxon>Dikarya</taxon>
        <taxon>Basidiomycota</taxon>
        <taxon>Agaricomycotina</taxon>
        <taxon>Tremellomycetes</taxon>
        <taxon>Tremellales</taxon>
        <taxon>Bulleribasidiaceae</taxon>
        <taxon>Dioszegia</taxon>
    </lineage>
</organism>
<dbReference type="AlphaFoldDB" id="A0AA38LRE8"/>
<protein>
    <submittedName>
        <fullName evidence="2">Uncharacterized protein</fullName>
    </submittedName>
</protein>
<evidence type="ECO:0000313" key="3">
    <source>
        <dbReference type="Proteomes" id="UP001164286"/>
    </source>
</evidence>
<gene>
    <name evidence="2" type="ORF">MKK02DRAFT_38012</name>
</gene>
<dbReference type="RefSeq" id="XP_052944259.1">
    <property type="nucleotide sequence ID" value="XM_053089882.1"/>
</dbReference>